<organism evidence="2 3">
    <name type="scientific">Actinomadura sediminis</name>
    <dbReference type="NCBI Taxonomy" id="1038904"/>
    <lineage>
        <taxon>Bacteria</taxon>
        <taxon>Bacillati</taxon>
        <taxon>Actinomycetota</taxon>
        <taxon>Actinomycetes</taxon>
        <taxon>Streptosporangiales</taxon>
        <taxon>Thermomonosporaceae</taxon>
        <taxon>Actinomadura</taxon>
    </lineage>
</organism>
<feature type="signal peptide" evidence="1">
    <location>
        <begin position="1"/>
        <end position="20"/>
    </location>
</feature>
<evidence type="ECO:0008006" key="4">
    <source>
        <dbReference type="Google" id="ProtNLM"/>
    </source>
</evidence>
<proteinExistence type="predicted"/>
<dbReference type="EMBL" id="JBHTJA010000127">
    <property type="protein sequence ID" value="MFD0905320.1"/>
    <property type="molecule type" value="Genomic_DNA"/>
</dbReference>
<gene>
    <name evidence="2" type="ORF">ACFQ11_33440</name>
</gene>
<keyword evidence="1" id="KW-0732">Signal</keyword>
<protein>
    <recommendedName>
        <fullName evidence="4">Peptidase inhibitor family I36 protein</fullName>
    </recommendedName>
</protein>
<comment type="caution">
    <text evidence="2">The sequence shown here is derived from an EMBL/GenBank/DDBJ whole genome shotgun (WGS) entry which is preliminary data.</text>
</comment>
<evidence type="ECO:0000313" key="3">
    <source>
        <dbReference type="Proteomes" id="UP001596972"/>
    </source>
</evidence>
<evidence type="ECO:0000313" key="2">
    <source>
        <dbReference type="EMBL" id="MFD0905320.1"/>
    </source>
</evidence>
<feature type="chain" id="PRO_5047147625" description="Peptidase inhibitor family I36 protein" evidence="1">
    <location>
        <begin position="21"/>
        <end position="142"/>
    </location>
</feature>
<dbReference type="Proteomes" id="UP001596972">
    <property type="component" value="Unassembled WGS sequence"/>
</dbReference>
<reference evidence="3" key="1">
    <citation type="journal article" date="2019" name="Int. J. Syst. Evol. Microbiol.">
        <title>The Global Catalogue of Microorganisms (GCM) 10K type strain sequencing project: providing services to taxonomists for standard genome sequencing and annotation.</title>
        <authorList>
            <consortium name="The Broad Institute Genomics Platform"/>
            <consortium name="The Broad Institute Genome Sequencing Center for Infectious Disease"/>
            <person name="Wu L."/>
            <person name="Ma J."/>
        </authorList>
    </citation>
    <scope>NUCLEOTIDE SEQUENCE [LARGE SCALE GENOMIC DNA]</scope>
    <source>
        <strain evidence="3">JCM 31202</strain>
    </source>
</reference>
<keyword evidence="3" id="KW-1185">Reference proteome</keyword>
<name>A0ABW3EZN0_9ACTN</name>
<dbReference type="RefSeq" id="WP_378306113.1">
    <property type="nucleotide sequence ID" value="NZ_JBHTJA010000127.1"/>
</dbReference>
<accession>A0ABW3EZN0</accession>
<sequence>MTVAVAAGFTAFAAAAPAQATGWNVTAGSQAQCKGGTYCLYYAPNVWFGSNNAVWGFNYRAPNLGQWRFAHCSQGGDGSCAGWNTYIRNNAASMSAVDCKGVTVWVYPNYTGNFNWVSGGSWGNLNGYLRNNEASTSRGNLC</sequence>
<evidence type="ECO:0000256" key="1">
    <source>
        <dbReference type="SAM" id="SignalP"/>
    </source>
</evidence>